<dbReference type="Gene3D" id="1.10.357.10">
    <property type="entry name" value="Tetracycline Repressor, domain 2"/>
    <property type="match status" value="1"/>
</dbReference>
<comment type="caution">
    <text evidence="4">The sequence shown here is derived from an EMBL/GenBank/DDBJ whole genome shotgun (WGS) entry which is preliminary data.</text>
</comment>
<feature type="domain" description="HTH tetR-type" evidence="3">
    <location>
        <begin position="17"/>
        <end position="77"/>
    </location>
</feature>
<dbReference type="Pfam" id="PF00440">
    <property type="entry name" value="TetR_N"/>
    <property type="match status" value="1"/>
</dbReference>
<dbReference type="Pfam" id="PF17920">
    <property type="entry name" value="TetR_C_16"/>
    <property type="match status" value="1"/>
</dbReference>
<proteinExistence type="predicted"/>
<dbReference type="PROSITE" id="PS50977">
    <property type="entry name" value="HTH_TETR_2"/>
    <property type="match status" value="1"/>
</dbReference>
<evidence type="ECO:0000256" key="1">
    <source>
        <dbReference type="ARBA" id="ARBA00023125"/>
    </source>
</evidence>
<dbReference type="InterPro" id="IPR001647">
    <property type="entry name" value="HTH_TetR"/>
</dbReference>
<dbReference type="Proteomes" id="UP000601223">
    <property type="component" value="Unassembled WGS sequence"/>
</dbReference>
<organism evidence="4 5">
    <name type="scientific">Catellatospora bangladeshensis</name>
    <dbReference type="NCBI Taxonomy" id="310355"/>
    <lineage>
        <taxon>Bacteria</taxon>
        <taxon>Bacillati</taxon>
        <taxon>Actinomycetota</taxon>
        <taxon>Actinomycetes</taxon>
        <taxon>Micromonosporales</taxon>
        <taxon>Micromonosporaceae</taxon>
        <taxon>Catellatospora</taxon>
    </lineage>
</organism>
<dbReference type="AlphaFoldDB" id="A0A8J3JN79"/>
<dbReference type="InterPro" id="IPR036271">
    <property type="entry name" value="Tet_transcr_reg_TetR-rel_C_sf"/>
</dbReference>
<sequence length="203" mass="21505">MVARVQTVADAGETAPGGVRQAILEMARREIAEHGCSGASVRSIARAAEVDPRLVRHYYGSRENLLWNALSGDRDPLELAARLLRQSASTIGRRAAAAVFAPWEDPATADLQRARMAASLEGTEAVGRLESEFLSQLFGTIAASVSPDRPRLRAALAATHLTGVTVCRYLVGGPLAETDLGELVRGTGAALQRLLTGPLPEQA</sequence>
<dbReference type="InterPro" id="IPR050109">
    <property type="entry name" value="HTH-type_TetR-like_transc_reg"/>
</dbReference>
<evidence type="ECO:0000313" key="4">
    <source>
        <dbReference type="EMBL" id="GIF83678.1"/>
    </source>
</evidence>
<dbReference type="PANTHER" id="PTHR30055:SF235">
    <property type="entry name" value="TRANSCRIPTIONAL REGULATORY PROTEIN"/>
    <property type="match status" value="1"/>
</dbReference>
<dbReference type="EMBL" id="BONF01000030">
    <property type="protein sequence ID" value="GIF83678.1"/>
    <property type="molecule type" value="Genomic_DNA"/>
</dbReference>
<dbReference type="InterPro" id="IPR009057">
    <property type="entry name" value="Homeodomain-like_sf"/>
</dbReference>
<name>A0A8J3JN79_9ACTN</name>
<evidence type="ECO:0000259" key="3">
    <source>
        <dbReference type="PROSITE" id="PS50977"/>
    </source>
</evidence>
<accession>A0A8J3JN79</accession>
<evidence type="ECO:0000256" key="2">
    <source>
        <dbReference type="PROSITE-ProRule" id="PRU00335"/>
    </source>
</evidence>
<dbReference type="GO" id="GO:0000976">
    <property type="term" value="F:transcription cis-regulatory region binding"/>
    <property type="evidence" value="ECO:0007669"/>
    <property type="project" value="TreeGrafter"/>
</dbReference>
<dbReference type="InterPro" id="IPR041678">
    <property type="entry name" value="TetR_C_16"/>
</dbReference>
<reference evidence="4 5" key="1">
    <citation type="submission" date="2021-01" db="EMBL/GenBank/DDBJ databases">
        <title>Whole genome shotgun sequence of Catellatospora bangladeshensis NBRC 107357.</title>
        <authorList>
            <person name="Komaki H."/>
            <person name="Tamura T."/>
        </authorList>
    </citation>
    <scope>NUCLEOTIDE SEQUENCE [LARGE SCALE GENOMIC DNA]</scope>
    <source>
        <strain evidence="4 5">NBRC 107357</strain>
    </source>
</reference>
<keyword evidence="5" id="KW-1185">Reference proteome</keyword>
<protein>
    <submittedName>
        <fullName evidence="4">TetR family transcriptional regulator</fullName>
    </submittedName>
</protein>
<dbReference type="PANTHER" id="PTHR30055">
    <property type="entry name" value="HTH-TYPE TRANSCRIPTIONAL REGULATOR RUTR"/>
    <property type="match status" value="1"/>
</dbReference>
<gene>
    <name evidence="4" type="ORF">Cba03nite_50270</name>
</gene>
<dbReference type="Gene3D" id="1.10.10.60">
    <property type="entry name" value="Homeodomain-like"/>
    <property type="match status" value="1"/>
</dbReference>
<evidence type="ECO:0000313" key="5">
    <source>
        <dbReference type="Proteomes" id="UP000601223"/>
    </source>
</evidence>
<dbReference type="RefSeq" id="WP_203750841.1">
    <property type="nucleotide sequence ID" value="NZ_BONF01000030.1"/>
</dbReference>
<dbReference type="SUPFAM" id="SSF48498">
    <property type="entry name" value="Tetracyclin repressor-like, C-terminal domain"/>
    <property type="match status" value="1"/>
</dbReference>
<keyword evidence="1 2" id="KW-0238">DNA-binding</keyword>
<dbReference type="GO" id="GO:0003700">
    <property type="term" value="F:DNA-binding transcription factor activity"/>
    <property type="evidence" value="ECO:0007669"/>
    <property type="project" value="TreeGrafter"/>
</dbReference>
<dbReference type="SUPFAM" id="SSF46689">
    <property type="entry name" value="Homeodomain-like"/>
    <property type="match status" value="1"/>
</dbReference>
<feature type="DNA-binding region" description="H-T-H motif" evidence="2">
    <location>
        <begin position="40"/>
        <end position="59"/>
    </location>
</feature>